<evidence type="ECO:0000256" key="13">
    <source>
        <dbReference type="ARBA" id="ARBA00034749"/>
    </source>
</evidence>
<keyword evidence="8" id="KW-0833">Ubl conjugation pathway</keyword>
<evidence type="ECO:0000256" key="15">
    <source>
        <dbReference type="ARBA" id="ARBA00039653"/>
    </source>
</evidence>
<evidence type="ECO:0000256" key="2">
    <source>
        <dbReference type="ARBA" id="ARBA00022581"/>
    </source>
</evidence>
<gene>
    <name evidence="19" type="primary">SwPV139</name>
</gene>
<dbReference type="Pfam" id="PF13639">
    <property type="entry name" value="zf-RING_2"/>
    <property type="match status" value="1"/>
</dbReference>
<sequence>MNIEISVKHYPRGFKILKNNICPNIVLTTKENYINITRLCNGQKKTFSRWKCLATNARIIDNISLEENVCVKDLSFRIYSCNLTKSVHGIFIHPKLLKPFLDWISTEYSNDVISVINKHDKNILGQELCNKKMSYTNMEQEETMFKAICKKKQKQYKYFLSNIPSVLQEYENVYNDSIDKECSICMEIVYEKKMKSKFFGILSHCNHIFCIDCINEWRKQRNTCPLCRVTFSSIIKTRFFSREVIS</sequence>
<evidence type="ECO:0000259" key="17">
    <source>
        <dbReference type="PROSITE" id="PS50089"/>
    </source>
</evidence>
<keyword evidence="2" id="KW-0945">Host-virus interaction</keyword>
<name>A0A881SYA0_SWPV</name>
<dbReference type="Proteomes" id="UP000671927">
    <property type="component" value="Segment"/>
</dbReference>
<comment type="similarity">
    <text evidence="13">Belongs to the orthopoxvirus OPG021 family.</text>
</comment>
<dbReference type="GO" id="GO:0061630">
    <property type="term" value="F:ubiquitin protein ligase activity"/>
    <property type="evidence" value="ECO:0007669"/>
    <property type="project" value="InterPro"/>
</dbReference>
<organismHost>
    <name type="scientific">Sus scrofa</name>
    <name type="common">Pig</name>
    <dbReference type="NCBI Taxonomy" id="9823"/>
</organismHost>
<evidence type="ECO:0000313" key="19">
    <source>
        <dbReference type="EMBL" id="QQG31630.1"/>
    </source>
</evidence>
<evidence type="ECO:0000256" key="12">
    <source>
        <dbReference type="ARBA" id="ARBA00025051"/>
    </source>
</evidence>
<dbReference type="GO" id="GO:0039648">
    <property type="term" value="P:symbiont-mediated perturbation of host ubiquitin-like protein modification"/>
    <property type="evidence" value="ECO:0007669"/>
    <property type="project" value="UniProtKB-KW"/>
</dbReference>
<keyword evidence="10" id="KW-1035">Host cytoplasm</keyword>
<evidence type="ECO:0000256" key="6">
    <source>
        <dbReference type="ARBA" id="ARBA00022723"/>
    </source>
</evidence>
<accession>A0A881SYA0</accession>
<dbReference type="GO" id="GO:0016881">
    <property type="term" value="F:acid-amino acid ligase activity"/>
    <property type="evidence" value="ECO:0007669"/>
    <property type="project" value="InterPro"/>
</dbReference>
<organism evidence="19">
    <name type="scientific">Swinepox virus</name>
    <name type="common">SWPV</name>
    <dbReference type="NCBI Taxonomy" id="10276"/>
    <lineage>
        <taxon>Viruses</taxon>
        <taxon>Varidnaviria</taxon>
        <taxon>Bamfordvirae</taxon>
        <taxon>Nucleocytoviricota</taxon>
        <taxon>Pokkesviricetes</taxon>
        <taxon>Chitovirales</taxon>
        <taxon>Poxviridae</taxon>
        <taxon>Chordopoxvirinae</taxon>
        <taxon>Suipoxvirus</taxon>
        <taxon>Suipoxvirus swinepox</taxon>
    </lineage>
</organism>
<keyword evidence="9" id="KW-0862">Zinc</keyword>
<evidence type="ECO:0000259" key="18">
    <source>
        <dbReference type="PROSITE" id="PS51301"/>
    </source>
</evidence>
<dbReference type="PROSITE" id="PS50089">
    <property type="entry name" value="ZF_RING_2"/>
    <property type="match status" value="1"/>
</dbReference>
<dbReference type="SMART" id="SM00184">
    <property type="entry name" value="RING"/>
    <property type="match status" value="1"/>
</dbReference>
<keyword evidence="4" id="KW-0808">Transferase</keyword>
<evidence type="ECO:0000256" key="4">
    <source>
        <dbReference type="ARBA" id="ARBA00022679"/>
    </source>
</evidence>
<dbReference type="InterPro" id="IPR001841">
    <property type="entry name" value="Znf_RING"/>
</dbReference>
<evidence type="ECO:0000256" key="5">
    <source>
        <dbReference type="ARBA" id="ARBA00022711"/>
    </source>
</evidence>
<proteinExistence type="inferred from homology"/>
<feature type="domain" description="RING-type" evidence="17">
    <location>
        <begin position="182"/>
        <end position="228"/>
    </location>
</feature>
<dbReference type="InterPro" id="IPR016398">
    <property type="entry name" value="E3_ubiquitin-prot_ligase_p28"/>
</dbReference>
<dbReference type="PROSITE" id="PS00518">
    <property type="entry name" value="ZF_RING_1"/>
    <property type="match status" value="1"/>
</dbReference>
<keyword evidence="11" id="KW-1119">Modulation of host cell apoptosis by virus</keyword>
<evidence type="ECO:0000256" key="7">
    <source>
        <dbReference type="ARBA" id="ARBA00022771"/>
    </source>
</evidence>
<dbReference type="InterPro" id="IPR013083">
    <property type="entry name" value="Znf_RING/FYVE/PHD"/>
</dbReference>
<keyword evidence="3" id="KW-1130">Modulation of host ubiquitin pathway by virus</keyword>
<keyword evidence="7 16" id="KW-0863">Zinc-finger</keyword>
<dbReference type="InterPro" id="IPR017880">
    <property type="entry name" value="KilA_N"/>
</dbReference>
<feature type="domain" description="KilA-N" evidence="18">
    <location>
        <begin position="13"/>
        <end position="119"/>
    </location>
</feature>
<dbReference type="InterPro" id="IPR017907">
    <property type="entry name" value="Znf_RING_CS"/>
</dbReference>
<dbReference type="EMBL" id="MW036632">
    <property type="protein sequence ID" value="QQG31630.1"/>
    <property type="molecule type" value="Genomic_DNA"/>
</dbReference>
<evidence type="ECO:0000256" key="9">
    <source>
        <dbReference type="ARBA" id="ARBA00022833"/>
    </source>
</evidence>
<keyword evidence="6" id="KW-0479">Metal-binding</keyword>
<dbReference type="InterPro" id="IPR018004">
    <property type="entry name" value="KilA/APSES_HTH"/>
</dbReference>
<dbReference type="PANTHER" id="PTHR11224:SF10">
    <property type="entry name" value="IP09428P-RELATED"/>
    <property type="match status" value="1"/>
</dbReference>
<dbReference type="Pfam" id="PF04383">
    <property type="entry name" value="KilA-N"/>
    <property type="match status" value="1"/>
</dbReference>
<dbReference type="InterPro" id="IPR045072">
    <property type="entry name" value="MKRN-like"/>
</dbReference>
<evidence type="ECO:0000256" key="14">
    <source>
        <dbReference type="ARBA" id="ARBA00034917"/>
    </source>
</evidence>
<reference evidence="19" key="1">
    <citation type="journal article" date="2021" name="Arch. Virol.">
        <title>First complete genome characterization of swinepox virus directly from a clinical sample indicates divergence of a Eurasian-lineage virus.</title>
        <authorList>
            <person name="Aasdev A."/>
            <person name="Mishra A."/>
            <person name="Bora D.P."/>
            <person name="Kurkure N.V."/>
            <person name="Barman N.N."/>
            <person name="Raut A.A."/>
        </authorList>
    </citation>
    <scope>NUCLEOTIDE SEQUENCE</scope>
    <source>
        <strain evidence="19">SwPV/India-Assam/16</strain>
    </source>
</reference>
<dbReference type="SUPFAM" id="SSF57850">
    <property type="entry name" value="RING/U-box"/>
    <property type="match status" value="1"/>
</dbReference>
<evidence type="ECO:0000256" key="8">
    <source>
        <dbReference type="ARBA" id="ARBA00022786"/>
    </source>
</evidence>
<protein>
    <recommendedName>
        <fullName evidence="15">Host range factor p28</fullName>
    </recommendedName>
    <alternativeName>
        <fullName evidence="14">E3 ubiquitin-protein ligase p28</fullName>
    </alternativeName>
</protein>
<keyword evidence="5" id="KW-1128">Modulation of host ubiquitin pathway by viral E3 ligase</keyword>
<evidence type="ECO:0000256" key="10">
    <source>
        <dbReference type="ARBA" id="ARBA00023200"/>
    </source>
</evidence>
<dbReference type="PANTHER" id="PTHR11224">
    <property type="entry name" value="MAKORIN-RELATED"/>
    <property type="match status" value="1"/>
</dbReference>
<dbReference type="GO" id="GO:0030430">
    <property type="term" value="C:host cell cytoplasm"/>
    <property type="evidence" value="ECO:0007669"/>
    <property type="project" value="UniProtKB-SubCell"/>
</dbReference>
<comment type="subcellular location">
    <subcellularLocation>
        <location evidence="1">Host cytoplasm</location>
    </subcellularLocation>
</comment>
<dbReference type="GO" id="GO:0000209">
    <property type="term" value="P:protein polyubiquitination"/>
    <property type="evidence" value="ECO:0007669"/>
    <property type="project" value="InterPro"/>
</dbReference>
<dbReference type="PROSITE" id="PS51301">
    <property type="entry name" value="KILA_N"/>
    <property type="match status" value="1"/>
</dbReference>
<evidence type="ECO:0000256" key="1">
    <source>
        <dbReference type="ARBA" id="ARBA00004192"/>
    </source>
</evidence>
<dbReference type="GO" id="GO:0052150">
    <property type="term" value="P:symbiont-mediated perturbation of host apoptosis"/>
    <property type="evidence" value="ECO:0007669"/>
    <property type="project" value="UniProtKB-KW"/>
</dbReference>
<evidence type="ECO:0000256" key="11">
    <source>
        <dbReference type="ARBA" id="ARBA00023323"/>
    </source>
</evidence>
<dbReference type="PIRSF" id="PIRSF003775">
    <property type="entry name" value="E3_ubiquit_lig_p28"/>
    <property type="match status" value="1"/>
</dbReference>
<dbReference type="CDD" id="cd16521">
    <property type="entry name" value="RING-HC_MKRN"/>
    <property type="match status" value="1"/>
</dbReference>
<dbReference type="Gene3D" id="3.30.40.10">
    <property type="entry name" value="Zinc/RING finger domain, C3HC4 (zinc finger)"/>
    <property type="match status" value="1"/>
</dbReference>
<dbReference type="GO" id="GO:0008270">
    <property type="term" value="F:zinc ion binding"/>
    <property type="evidence" value="ECO:0007669"/>
    <property type="project" value="UniProtKB-KW"/>
</dbReference>
<evidence type="ECO:0000256" key="16">
    <source>
        <dbReference type="PROSITE-ProRule" id="PRU00175"/>
    </source>
</evidence>
<evidence type="ECO:0000256" key="3">
    <source>
        <dbReference type="ARBA" id="ARBA00022662"/>
    </source>
</evidence>
<comment type="function">
    <text evidence="12">RING-finger E3 ubiquitin ligase which catalyzes the formation of both 'Lys-48'- and 'Lys-63'-linked polyubiquitin chains. Plays an important role in virulence by acting as an anti-apoptotic factor.</text>
</comment>